<evidence type="ECO:0000256" key="12">
    <source>
        <dbReference type="ARBA" id="ARBA00023136"/>
    </source>
</evidence>
<keyword evidence="7 18" id="KW-0812">Transmembrane</keyword>
<dbReference type="GO" id="GO:0046467">
    <property type="term" value="P:membrane lipid biosynthetic process"/>
    <property type="evidence" value="ECO:0007669"/>
    <property type="project" value="UniProtKB-ARBA"/>
</dbReference>
<evidence type="ECO:0000256" key="8">
    <source>
        <dbReference type="ARBA" id="ARBA00022798"/>
    </source>
</evidence>
<keyword evidence="5" id="KW-0328">Glycosyltransferase</keyword>
<keyword evidence="11" id="KW-0443">Lipid metabolism</keyword>
<comment type="catalytic activity">
    <reaction evidence="14">
        <text>a 1,2-diacyl-sn-glycerol + UDP-alpha-D-glucose = a 1,2-diacyl-3-O-(beta-D-glucopyranosyl)-sn-glycerol + UDP + H(+)</text>
        <dbReference type="Rhea" id="RHEA:17285"/>
        <dbReference type="ChEBI" id="CHEBI:15378"/>
        <dbReference type="ChEBI" id="CHEBI:17815"/>
        <dbReference type="ChEBI" id="CHEBI:58223"/>
        <dbReference type="ChEBI" id="CHEBI:58885"/>
        <dbReference type="ChEBI" id="CHEBI:75799"/>
        <dbReference type="EC" id="2.4.1.336"/>
    </reaction>
</comment>
<dbReference type="EC" id="2.4.1.336" evidence="15"/>
<dbReference type="FunFam" id="3.90.550.10:FF:000164">
    <property type="entry name" value="Beta-(1-3)-glucosyl transferase"/>
    <property type="match status" value="1"/>
</dbReference>
<evidence type="ECO:0000256" key="11">
    <source>
        <dbReference type="ARBA" id="ARBA00023098"/>
    </source>
</evidence>
<evidence type="ECO:0000256" key="3">
    <source>
        <dbReference type="ARBA" id="ARBA00006739"/>
    </source>
</evidence>
<dbReference type="Proteomes" id="UP000218418">
    <property type="component" value="Chromosome"/>
</dbReference>
<dbReference type="SUPFAM" id="SSF53448">
    <property type="entry name" value="Nucleotide-diphospho-sugar transferases"/>
    <property type="match status" value="1"/>
</dbReference>
<dbReference type="PANTHER" id="PTHR43867">
    <property type="entry name" value="CELLULOSE SYNTHASE CATALYTIC SUBUNIT A [UDP-FORMING]"/>
    <property type="match status" value="1"/>
</dbReference>
<feature type="transmembrane region" description="Helical" evidence="18">
    <location>
        <begin position="387"/>
        <end position="407"/>
    </location>
</feature>
<evidence type="ECO:0000256" key="15">
    <source>
        <dbReference type="ARBA" id="ARBA00066964"/>
    </source>
</evidence>
<evidence type="ECO:0000256" key="14">
    <source>
        <dbReference type="ARBA" id="ARBA00053004"/>
    </source>
</evidence>
<evidence type="ECO:0000256" key="4">
    <source>
        <dbReference type="ARBA" id="ARBA00022516"/>
    </source>
</evidence>
<keyword evidence="6 20" id="KW-0808">Transferase</keyword>
<dbReference type="GO" id="GO:0005886">
    <property type="term" value="C:plasma membrane"/>
    <property type="evidence" value="ECO:0007669"/>
    <property type="project" value="TreeGrafter"/>
</dbReference>
<evidence type="ECO:0000256" key="9">
    <source>
        <dbReference type="ARBA" id="ARBA00022842"/>
    </source>
</evidence>
<evidence type="ECO:0000256" key="16">
    <source>
        <dbReference type="ARBA" id="ARBA00068721"/>
    </source>
</evidence>
<dbReference type="AlphaFoldDB" id="A0A1Z4LPW1"/>
<evidence type="ECO:0000256" key="18">
    <source>
        <dbReference type="SAM" id="Phobius"/>
    </source>
</evidence>
<sequence>MPANSWPDEDYNELDSLNSILADMSVNVELEEQKSQELCVPSRFQGRRRKAALFLTMVWSGTIALHLISWGSFIVLGLATVVGLHSMVVVFAKPITIDEDNVGDLPFVSLIVAAKNEELVISNLVNNLCNLDYPYGYEVWIVDDNSSDSTPQLLSELKDKYENLKVFRRKAGASGGKSGALNQVLPLTKGEVIAVFDADAQVSSDVLLQTIPLFQRDKVGAVQLRKEIANAPTNFWTKGQMAEMAVDTFFQQGRSLRGGIGELRGNGQFVRRKALYSCGGWNEETITDDLDLTLRLHLDKWDIECGFYPVVKEEGVTSGIALWHQRNRWAEGGYQRYLDYWDLILRNRMGTWKTFELFVNFVLVQYIIPTAAIPDLLMAIARHRLPILSPLTGITVTISFLGMFAGLKRINKNKTVRTHTNLMLLFQSLRGIVYMFHWIIVISSTTARMSVLPKRLKWVKTLRQGNG</sequence>
<evidence type="ECO:0000256" key="6">
    <source>
        <dbReference type="ARBA" id="ARBA00022679"/>
    </source>
</evidence>
<reference evidence="20 21" key="1">
    <citation type="submission" date="2017-06" db="EMBL/GenBank/DDBJ databases">
        <title>Genome sequencing of cyanobaciteial culture collection at National Institute for Environmental Studies (NIES).</title>
        <authorList>
            <person name="Hirose Y."/>
            <person name="Shimura Y."/>
            <person name="Fujisawa T."/>
            <person name="Nakamura Y."/>
            <person name="Kawachi M."/>
        </authorList>
    </citation>
    <scope>NUCLEOTIDE SEQUENCE [LARGE SCALE GENOMIC DNA]</scope>
    <source>
        <strain evidence="20 21">NIES-267</strain>
    </source>
</reference>
<dbReference type="InterPro" id="IPR050321">
    <property type="entry name" value="Glycosyltr_2/OpgH_subfam"/>
</dbReference>
<keyword evidence="8" id="KW-0319">Glycerol metabolism</keyword>
<dbReference type="Gene3D" id="3.90.550.10">
    <property type="entry name" value="Spore Coat Polysaccharide Biosynthesis Protein SpsA, Chain A"/>
    <property type="match status" value="1"/>
</dbReference>
<evidence type="ECO:0000256" key="13">
    <source>
        <dbReference type="ARBA" id="ARBA00023277"/>
    </source>
</evidence>
<organism evidence="20 21">
    <name type="scientific">Calothrix parasitica NIES-267</name>
    <dbReference type="NCBI Taxonomy" id="1973488"/>
    <lineage>
        <taxon>Bacteria</taxon>
        <taxon>Bacillati</taxon>
        <taxon>Cyanobacteriota</taxon>
        <taxon>Cyanophyceae</taxon>
        <taxon>Nostocales</taxon>
        <taxon>Calotrichaceae</taxon>
        <taxon>Calothrix</taxon>
    </lineage>
</organism>
<feature type="domain" description="Glycosyltransferase 2-like" evidence="19">
    <location>
        <begin position="109"/>
        <end position="275"/>
    </location>
</feature>
<dbReference type="EMBL" id="AP018227">
    <property type="protein sequence ID" value="BAY83290.1"/>
    <property type="molecule type" value="Genomic_DNA"/>
</dbReference>
<protein>
    <recommendedName>
        <fullName evidence="16">Beta-monoglucosyldiacylglycerol synthase</fullName>
        <ecNumber evidence="15">2.4.1.336</ecNumber>
    </recommendedName>
    <alternativeName>
        <fullName evidence="17">UDP-glucose:1,2-diacylglycerol 3-beta-D-glucosyltransferase</fullName>
    </alternativeName>
</protein>
<keyword evidence="12 18" id="KW-0472">Membrane</keyword>
<feature type="transmembrane region" description="Helical" evidence="18">
    <location>
        <begin position="357"/>
        <end position="381"/>
    </location>
</feature>
<evidence type="ECO:0000256" key="2">
    <source>
        <dbReference type="ARBA" id="ARBA00004141"/>
    </source>
</evidence>
<dbReference type="CDD" id="cd06423">
    <property type="entry name" value="CESA_like"/>
    <property type="match status" value="1"/>
</dbReference>
<gene>
    <name evidence="20" type="ORF">NIES267_27770</name>
</gene>
<accession>A0A1Z4LPW1</accession>
<keyword evidence="4" id="KW-0444">Lipid biosynthesis</keyword>
<keyword evidence="9" id="KW-0460">Magnesium</keyword>
<evidence type="ECO:0000256" key="1">
    <source>
        <dbReference type="ARBA" id="ARBA00001946"/>
    </source>
</evidence>
<feature type="transmembrane region" description="Helical" evidence="18">
    <location>
        <begin position="51"/>
        <end position="68"/>
    </location>
</feature>
<dbReference type="PANTHER" id="PTHR43867:SF2">
    <property type="entry name" value="CELLULOSE SYNTHASE CATALYTIC SUBUNIT A [UDP-FORMING]"/>
    <property type="match status" value="1"/>
</dbReference>
<dbReference type="InterPro" id="IPR001173">
    <property type="entry name" value="Glyco_trans_2-like"/>
</dbReference>
<comment type="cofactor">
    <cofactor evidence="1">
        <name>Mg(2+)</name>
        <dbReference type="ChEBI" id="CHEBI:18420"/>
    </cofactor>
</comment>
<feature type="transmembrane region" description="Helical" evidence="18">
    <location>
        <begin position="428"/>
        <end position="447"/>
    </location>
</feature>
<dbReference type="Pfam" id="PF00535">
    <property type="entry name" value="Glycos_transf_2"/>
    <property type="match status" value="1"/>
</dbReference>
<evidence type="ECO:0000259" key="19">
    <source>
        <dbReference type="Pfam" id="PF00535"/>
    </source>
</evidence>
<evidence type="ECO:0000256" key="17">
    <source>
        <dbReference type="ARBA" id="ARBA00078564"/>
    </source>
</evidence>
<dbReference type="GO" id="GO:0006071">
    <property type="term" value="P:glycerol metabolic process"/>
    <property type="evidence" value="ECO:0007669"/>
    <property type="project" value="UniProtKB-KW"/>
</dbReference>
<name>A0A1Z4LPW1_9CYAN</name>
<comment type="similarity">
    <text evidence="3">Belongs to the glycosyltransferase 2 family.</text>
</comment>
<dbReference type="InterPro" id="IPR029044">
    <property type="entry name" value="Nucleotide-diphossugar_trans"/>
</dbReference>
<keyword evidence="21" id="KW-1185">Reference proteome</keyword>
<proteinExistence type="inferred from homology"/>
<evidence type="ECO:0000256" key="10">
    <source>
        <dbReference type="ARBA" id="ARBA00022989"/>
    </source>
</evidence>
<dbReference type="GO" id="GO:0016758">
    <property type="term" value="F:hexosyltransferase activity"/>
    <property type="evidence" value="ECO:0007669"/>
    <property type="project" value="TreeGrafter"/>
</dbReference>
<comment type="subcellular location">
    <subcellularLocation>
        <location evidence="2">Membrane</location>
        <topology evidence="2">Multi-pass membrane protein</topology>
    </subcellularLocation>
</comment>
<evidence type="ECO:0000313" key="21">
    <source>
        <dbReference type="Proteomes" id="UP000218418"/>
    </source>
</evidence>
<dbReference type="OrthoDB" id="9766299at2"/>
<evidence type="ECO:0000256" key="5">
    <source>
        <dbReference type="ARBA" id="ARBA00022676"/>
    </source>
</evidence>
<feature type="transmembrane region" description="Helical" evidence="18">
    <location>
        <begin position="74"/>
        <end position="92"/>
    </location>
</feature>
<evidence type="ECO:0000256" key="7">
    <source>
        <dbReference type="ARBA" id="ARBA00022692"/>
    </source>
</evidence>
<keyword evidence="10 18" id="KW-1133">Transmembrane helix</keyword>
<keyword evidence="13" id="KW-0119">Carbohydrate metabolism</keyword>
<evidence type="ECO:0000313" key="20">
    <source>
        <dbReference type="EMBL" id="BAY83290.1"/>
    </source>
</evidence>